<name>A0A846HEI1_9CYAN</name>
<dbReference type="AlphaFoldDB" id="A0A846HEI1"/>
<evidence type="ECO:0000313" key="2">
    <source>
        <dbReference type="Proteomes" id="UP000031549"/>
    </source>
</evidence>
<organism evidence="1 2">
    <name type="scientific">Hassallia byssoidea VB512170</name>
    <dbReference type="NCBI Taxonomy" id="1304833"/>
    <lineage>
        <taxon>Bacteria</taxon>
        <taxon>Bacillati</taxon>
        <taxon>Cyanobacteriota</taxon>
        <taxon>Cyanophyceae</taxon>
        <taxon>Nostocales</taxon>
        <taxon>Tolypothrichaceae</taxon>
        <taxon>Hassallia</taxon>
    </lineage>
</organism>
<gene>
    <name evidence="1" type="ORF">PI95_024945</name>
</gene>
<keyword evidence="2" id="KW-1185">Reference proteome</keyword>
<accession>A0A846HEI1</accession>
<dbReference type="EMBL" id="JTCM02000080">
    <property type="protein sequence ID" value="NEU75716.1"/>
    <property type="molecule type" value="Genomic_DNA"/>
</dbReference>
<sequence length="68" mass="7772">MGHRKNPRIVRALRTAVFLIPIARCPLPNAQCPNFLYSQIYILSINDVELFSCIFSFTAVISIARYLD</sequence>
<evidence type="ECO:0000313" key="1">
    <source>
        <dbReference type="EMBL" id="NEU75716.1"/>
    </source>
</evidence>
<protein>
    <submittedName>
        <fullName evidence="1">Uncharacterized protein</fullName>
    </submittedName>
</protein>
<proteinExistence type="predicted"/>
<reference evidence="1 2" key="1">
    <citation type="journal article" date="2015" name="Genome Announc.">
        <title>Draft Genome Sequence of Cyanobacterium Hassallia byssoidea Strain VB512170, Isolated from Monuments in India.</title>
        <authorList>
            <person name="Singh D."/>
            <person name="Chandrababunaidu M.M."/>
            <person name="Panda A."/>
            <person name="Sen D."/>
            <person name="Bhattacharyya S."/>
            <person name="Adhikary S.P."/>
            <person name="Tripathy S."/>
        </authorList>
    </citation>
    <scope>NUCLEOTIDE SEQUENCE [LARGE SCALE GENOMIC DNA]</scope>
    <source>
        <strain evidence="1 2">VB512170</strain>
    </source>
</reference>
<comment type="caution">
    <text evidence="1">The sequence shown here is derived from an EMBL/GenBank/DDBJ whole genome shotgun (WGS) entry which is preliminary data.</text>
</comment>
<dbReference type="Proteomes" id="UP000031549">
    <property type="component" value="Unassembled WGS sequence"/>
</dbReference>